<gene>
    <name evidence="1" type="ORF">EF810_01270</name>
</gene>
<dbReference type="AlphaFoldDB" id="A0A520KP31"/>
<comment type="caution">
    <text evidence="1">The sequence shown here is derived from an EMBL/GenBank/DDBJ whole genome shotgun (WGS) entry which is preliminary data.</text>
</comment>
<proteinExistence type="predicted"/>
<organism evidence="1 2">
    <name type="scientific">Candidatus Methanodesulfokora washburnensis</name>
    <dbReference type="NCBI Taxonomy" id="2478471"/>
    <lineage>
        <taxon>Archaea</taxon>
        <taxon>Thermoproteota</taxon>
        <taxon>Candidatus Korarchaeia</taxon>
        <taxon>Candidatus Korarchaeia incertae sedis</taxon>
        <taxon>Candidatus Methanodesulfokora</taxon>
    </lineage>
</organism>
<evidence type="ECO:0000313" key="1">
    <source>
        <dbReference type="EMBL" id="RZN63148.1"/>
    </source>
</evidence>
<evidence type="ECO:0000313" key="2">
    <source>
        <dbReference type="Proteomes" id="UP000316217"/>
    </source>
</evidence>
<reference evidence="1 2" key="1">
    <citation type="journal article" date="2019" name="Nat. Microbiol.">
        <title>Wide diversity of methane and short-chain alkane metabolisms in uncultured archaea.</title>
        <authorList>
            <person name="Borrel G."/>
            <person name="Adam P.S."/>
            <person name="McKay L.J."/>
            <person name="Chen L.X."/>
            <person name="Sierra-Garcia I.N."/>
            <person name="Sieber C.M."/>
            <person name="Letourneur Q."/>
            <person name="Ghozlane A."/>
            <person name="Andersen G.L."/>
            <person name="Li W.J."/>
            <person name="Hallam S.J."/>
            <person name="Muyzer G."/>
            <person name="de Oliveira V.M."/>
            <person name="Inskeep W.P."/>
            <person name="Banfield J.F."/>
            <person name="Gribaldo S."/>
        </authorList>
    </citation>
    <scope>NUCLEOTIDE SEQUENCE [LARGE SCALE GENOMIC DNA]</scope>
    <source>
        <strain evidence="1">NM4</strain>
    </source>
</reference>
<accession>A0A520KP31</accession>
<protein>
    <submittedName>
        <fullName evidence="1">Uncharacterized protein</fullName>
    </submittedName>
</protein>
<dbReference type="EMBL" id="RXII01000022">
    <property type="protein sequence ID" value="RZN63148.1"/>
    <property type="molecule type" value="Genomic_DNA"/>
</dbReference>
<name>A0A520KP31_9CREN</name>
<sequence>MVWIDSDLADVHAVMDAVDEAVGRASAEEVDEVYVNVTPGRSLASIALYTKACLRGICCRCGGGWKGN</sequence>
<dbReference type="Proteomes" id="UP000316217">
    <property type="component" value="Unassembled WGS sequence"/>
</dbReference>